<accession>A0A1H2Y3Z2</accession>
<evidence type="ECO:0000256" key="1">
    <source>
        <dbReference type="ARBA" id="ARBA00023239"/>
    </source>
</evidence>
<dbReference type="CDD" id="cd00332">
    <property type="entry name" value="PAL-HAL"/>
    <property type="match status" value="1"/>
</dbReference>
<dbReference type="PANTHER" id="PTHR10362">
    <property type="entry name" value="HISTIDINE AMMONIA-LYASE"/>
    <property type="match status" value="1"/>
</dbReference>
<dbReference type="FunFam" id="1.10.275.10:FF:000005">
    <property type="entry name" value="Histidine ammonia-lyase"/>
    <property type="match status" value="1"/>
</dbReference>
<name>A0A1H2Y3Z2_9FLAO</name>
<dbReference type="Gene3D" id="1.10.275.10">
    <property type="entry name" value="Fumarase/aspartase (N-terminal domain)"/>
    <property type="match status" value="1"/>
</dbReference>
<keyword evidence="3" id="KW-1185">Reference proteome</keyword>
<evidence type="ECO:0000313" key="2">
    <source>
        <dbReference type="EMBL" id="SDW99800.1"/>
    </source>
</evidence>
<proteinExistence type="predicted"/>
<comment type="caution">
    <text evidence="2">The sequence shown here is derived from an EMBL/GenBank/DDBJ whole genome shotgun (WGS) entry which is preliminary data.</text>
</comment>
<dbReference type="RefSeq" id="WP_016419239.1">
    <property type="nucleotide sequence ID" value="NZ_FNND01000006.1"/>
</dbReference>
<gene>
    <name evidence="2" type="ORF">SAMN05444420_106101</name>
</gene>
<reference evidence="2 3" key="1">
    <citation type="submission" date="2016-10" db="EMBL/GenBank/DDBJ databases">
        <authorList>
            <person name="Varghese N."/>
            <person name="Submissions S."/>
        </authorList>
    </citation>
    <scope>NUCLEOTIDE SEQUENCE [LARGE SCALE GENOMIC DNA]</scope>
    <source>
        <strain evidence="2 3">DSM 11449</strain>
    </source>
</reference>
<dbReference type="GO" id="GO:0016841">
    <property type="term" value="F:ammonia-lyase activity"/>
    <property type="evidence" value="ECO:0007669"/>
    <property type="project" value="UniProtKB-ARBA"/>
</dbReference>
<protein>
    <submittedName>
        <fullName evidence="2">Histidine ammonia-lyase</fullName>
    </submittedName>
</protein>
<dbReference type="InterPro" id="IPR024083">
    <property type="entry name" value="Fumarase/histidase_N"/>
</dbReference>
<dbReference type="EMBL" id="FNND01000006">
    <property type="protein sequence ID" value="SDW99800.1"/>
    <property type="molecule type" value="Genomic_DNA"/>
</dbReference>
<dbReference type="SUPFAM" id="SSF48557">
    <property type="entry name" value="L-aspartase-like"/>
    <property type="match status" value="1"/>
</dbReference>
<dbReference type="InterPro" id="IPR008948">
    <property type="entry name" value="L-Aspartase-like"/>
</dbReference>
<dbReference type="Proteomes" id="UP000182771">
    <property type="component" value="Unassembled WGS sequence"/>
</dbReference>
<sequence>MGQHANSFEDFINVIFNHKKVEISPETEKIVSDSYHFLKEFSKNKVIYGVNTGFGPMAQYRIEDKDQLALQYNIIRSHSSGMGAYFSPEIVKSAILCRLHTLSLGKSGVHPSLIHLMKELINRDITPLIFQHGSVGASGDLVQLAHLALVLIGEGEVFYKGKRRPTQEVFAEEGLSPLKIHLREGIALMNGTSVMTGIAAVNIHYAQLLLDWSVKLSVAINELVQTYDDHFSQELNAAKKHHGQQLIAQRMRNYLVDSQLTKKRSEHLYKGEHKETIFKEKVQEYYSLRCLPQILGPIYDTIDYAKEVVTHEFNSASDNPITDLKSQQVYHGGNFHGDYISLEMDKLKIAITRLCMLCERQLNYLLNPKINEILPAFVNAGKLGFNFGMQGIQFTATSTTAENQTLSFPMYVHSIPNNNDNQDIVSMGTNAATITHKVIENTFEVMTIEAITIAQAIDILGYKDKLSTTTKLWYEQLRSLIPFFREDITPYPYLEKVKTFLKSHS</sequence>
<dbReference type="InterPro" id="IPR001106">
    <property type="entry name" value="Aromatic_Lyase"/>
</dbReference>
<dbReference type="Gene3D" id="1.20.200.10">
    <property type="entry name" value="Fumarase/aspartase (Central domain)"/>
    <property type="match status" value="1"/>
</dbReference>
<dbReference type="GeneID" id="85018229"/>
<dbReference type="Pfam" id="PF00221">
    <property type="entry name" value="Lyase_aromatic"/>
    <property type="match status" value="1"/>
</dbReference>
<dbReference type="AlphaFoldDB" id="A0A1H2Y3Z2"/>
<evidence type="ECO:0000313" key="3">
    <source>
        <dbReference type="Proteomes" id="UP000182771"/>
    </source>
</evidence>
<dbReference type="OrthoDB" id="9806955at2"/>
<organism evidence="2 3">
    <name type="scientific">Capnocytophaga granulosa</name>
    <dbReference type="NCBI Taxonomy" id="45242"/>
    <lineage>
        <taxon>Bacteria</taxon>
        <taxon>Pseudomonadati</taxon>
        <taxon>Bacteroidota</taxon>
        <taxon>Flavobacteriia</taxon>
        <taxon>Flavobacteriales</taxon>
        <taxon>Flavobacteriaceae</taxon>
        <taxon>Capnocytophaga</taxon>
    </lineage>
</organism>
<keyword evidence="1 2" id="KW-0456">Lyase</keyword>